<keyword evidence="4" id="KW-0378">Hydrolase</keyword>
<dbReference type="InterPro" id="IPR050626">
    <property type="entry name" value="Peptidase_M16"/>
</dbReference>
<dbReference type="GeneID" id="14492727"/>
<dbReference type="GO" id="GO:0043171">
    <property type="term" value="P:peptide catabolic process"/>
    <property type="evidence" value="ECO:0007669"/>
    <property type="project" value="TreeGrafter"/>
</dbReference>
<evidence type="ECO:0008006" key="14">
    <source>
        <dbReference type="Google" id="ProtNLM"/>
    </source>
</evidence>
<dbReference type="GO" id="GO:0005739">
    <property type="term" value="C:mitochondrion"/>
    <property type="evidence" value="ECO:0007669"/>
    <property type="project" value="TreeGrafter"/>
</dbReference>
<dbReference type="Pfam" id="PF16187">
    <property type="entry name" value="Peptidase_M16_M"/>
    <property type="match status" value="1"/>
</dbReference>
<keyword evidence="2" id="KW-0645">Protease</keyword>
<dbReference type="GO" id="GO:0005829">
    <property type="term" value="C:cytosol"/>
    <property type="evidence" value="ECO:0007669"/>
    <property type="project" value="TreeGrafter"/>
</dbReference>
<dbReference type="FunFam" id="3.30.830.10:FF:000004">
    <property type="entry name" value="Putative insulin-degrading enzyme"/>
    <property type="match status" value="1"/>
</dbReference>
<evidence type="ECO:0000256" key="7">
    <source>
        <dbReference type="RuleBase" id="RU004447"/>
    </source>
</evidence>
<feature type="domain" description="Coenzyme PQQ synthesis protein F-like C-terminal lobe" evidence="11">
    <location>
        <begin position="789"/>
        <end position="886"/>
    </location>
</feature>
<evidence type="ECO:0000313" key="12">
    <source>
        <dbReference type="EMBL" id="CCH58595.1"/>
    </source>
</evidence>
<dbReference type="OMA" id="LQSDCWR"/>
<dbReference type="SUPFAM" id="SSF63411">
    <property type="entry name" value="LuxS/MPP-like metallohydrolase"/>
    <property type="match status" value="4"/>
</dbReference>
<keyword evidence="5" id="KW-0862">Zinc</keyword>
<dbReference type="InterPro" id="IPR011249">
    <property type="entry name" value="Metalloenz_LuxS/M16"/>
</dbReference>
<dbReference type="AlphaFoldDB" id="I2GWU3"/>
<dbReference type="InterPro" id="IPR001431">
    <property type="entry name" value="Pept_M16_Zn_BS"/>
</dbReference>
<dbReference type="PROSITE" id="PS00143">
    <property type="entry name" value="INSULINASE"/>
    <property type="match status" value="1"/>
</dbReference>
<dbReference type="GO" id="GO:0051603">
    <property type="term" value="P:proteolysis involved in protein catabolic process"/>
    <property type="evidence" value="ECO:0007669"/>
    <property type="project" value="TreeGrafter"/>
</dbReference>
<evidence type="ECO:0000256" key="1">
    <source>
        <dbReference type="ARBA" id="ARBA00007261"/>
    </source>
</evidence>
<evidence type="ECO:0000256" key="6">
    <source>
        <dbReference type="ARBA" id="ARBA00023049"/>
    </source>
</evidence>
<protein>
    <recommendedName>
        <fullName evidence="14">Peptidase M16 N-terminal domain-containing protein</fullName>
    </recommendedName>
</protein>
<dbReference type="InterPro" id="IPR007863">
    <property type="entry name" value="Peptidase_M16_C"/>
</dbReference>
<evidence type="ECO:0000259" key="8">
    <source>
        <dbReference type="Pfam" id="PF00675"/>
    </source>
</evidence>
<dbReference type="RefSeq" id="XP_004178114.1">
    <property type="nucleotide sequence ID" value="XM_004178066.1"/>
</dbReference>
<gene>
    <name evidence="12" type="primary">TBLA0A08050</name>
    <name evidence="12" type="ORF">TBLA_0A08050</name>
</gene>
<organism evidence="12 13">
    <name type="scientific">Henningerozyma blattae (strain ATCC 34711 / CBS 6284 / DSM 70876 / NBRC 10599 / NRRL Y-10934 / UCD 77-7)</name>
    <name type="common">Yeast</name>
    <name type="synonym">Tetrapisispora blattae</name>
    <dbReference type="NCBI Taxonomy" id="1071380"/>
    <lineage>
        <taxon>Eukaryota</taxon>
        <taxon>Fungi</taxon>
        <taxon>Dikarya</taxon>
        <taxon>Ascomycota</taxon>
        <taxon>Saccharomycotina</taxon>
        <taxon>Saccharomycetes</taxon>
        <taxon>Saccharomycetales</taxon>
        <taxon>Saccharomycetaceae</taxon>
        <taxon>Henningerozyma</taxon>
    </lineage>
</organism>
<evidence type="ECO:0000256" key="4">
    <source>
        <dbReference type="ARBA" id="ARBA00022801"/>
    </source>
</evidence>
<dbReference type="InterPro" id="IPR054734">
    <property type="entry name" value="PqqF-like_C_4"/>
</dbReference>
<dbReference type="Gene3D" id="3.30.830.10">
    <property type="entry name" value="Metalloenzyme, LuxS/M16 peptidase-like"/>
    <property type="match status" value="4"/>
</dbReference>
<accession>I2GWU3</accession>
<name>I2GWU3_HENB6</name>
<proteinExistence type="inferred from homology"/>
<evidence type="ECO:0000259" key="10">
    <source>
        <dbReference type="Pfam" id="PF16187"/>
    </source>
</evidence>
<dbReference type="eggNOG" id="KOG0959">
    <property type="taxonomic scope" value="Eukaryota"/>
</dbReference>
<dbReference type="STRING" id="1071380.I2GWU3"/>
<evidence type="ECO:0000313" key="13">
    <source>
        <dbReference type="Proteomes" id="UP000002866"/>
    </source>
</evidence>
<dbReference type="GO" id="GO:0004222">
    <property type="term" value="F:metalloendopeptidase activity"/>
    <property type="evidence" value="ECO:0007669"/>
    <property type="project" value="InterPro"/>
</dbReference>
<evidence type="ECO:0000259" key="9">
    <source>
        <dbReference type="Pfam" id="PF05193"/>
    </source>
</evidence>
<evidence type="ECO:0000259" key="11">
    <source>
        <dbReference type="Pfam" id="PF22456"/>
    </source>
</evidence>
<dbReference type="PANTHER" id="PTHR43690:SF18">
    <property type="entry name" value="INSULIN-DEGRADING ENZYME-RELATED"/>
    <property type="match status" value="1"/>
</dbReference>
<feature type="domain" description="Peptidase M16 N-terminal" evidence="8">
    <location>
        <begin position="55"/>
        <end position="188"/>
    </location>
</feature>
<dbReference type="InterPro" id="IPR032632">
    <property type="entry name" value="Peptidase_M16_M"/>
</dbReference>
<dbReference type="Proteomes" id="UP000002866">
    <property type="component" value="Chromosome 1"/>
</dbReference>
<feature type="domain" description="Peptidase M16 C-terminal" evidence="9">
    <location>
        <begin position="216"/>
        <end position="394"/>
    </location>
</feature>
<evidence type="ECO:0000256" key="5">
    <source>
        <dbReference type="ARBA" id="ARBA00022833"/>
    </source>
</evidence>
<dbReference type="FunFam" id="3.30.830.10:FF:000005">
    <property type="entry name" value="nardilysin isoform X1"/>
    <property type="match status" value="1"/>
</dbReference>
<dbReference type="OrthoDB" id="952271at2759"/>
<keyword evidence="3" id="KW-0479">Metal-binding</keyword>
<comment type="similarity">
    <text evidence="1 7">Belongs to the peptidase M16 family.</text>
</comment>
<dbReference type="KEGG" id="tbl:TBLA_0A08050"/>
<keyword evidence="13" id="KW-1185">Reference proteome</keyword>
<sequence length="995" mass="115610">MSLDLHPYMHSNIILSIIIQKDFNQTISSNILKPITDERNYQFIKLNKNNLHALIIQDKTTDKAAAALDVNAGAFMDPSNLPGLAHFCEHLLFMGSKNFPNENDYSSYLNQNGGFSNAYTGSMNTNYHFEINHANLFEALRRFSCFFKTPLFNNDSTIKEIHAIDSENKKNLQNDYWRLYQLGKSLSNHEHPYHKFSTGSKLTLLENTETLNLNIREELIKFYNKWYSSNIMNLCIIGREDLGTLSRWAKILFENVPNKNVILPTFSQPVWTIADKKKVISVKPVKDLKQLELTFHIKEDELTTWKSKPSYILSHLFGHKGNGSISSLLKNQQLITGISSGSENISKENSLFSLNFDLTEDGINQYEKIIKIVFQYIKMLNSNLPQEWIYNELKGISDNSFKYKQKINPASTVSQLSKRMEKTFIPINNILSHELFYEYDPQQLNKYLKFLTPDNSRIMLVSKNLNGLHKSEKWYGTKYGVKDYPDGLLKDLSNIKENSELYLPHKNEFISTTCSVKKVENHVAQIEPYLLKDDNISKLWYKKDDTFWLPRATIFVSIKLPHTHSSLVANVLTSFYINLVNDALQDLRCYAACADLYVSLNKTNQGLDLTLTGLNDKLLILLKRYLEGIKSFVPNEERFEVIKKQTIQSLTNRLYDVPYIQMGDIYSSLINERSWSVEENLKVVQDIDFPQLQDFIPTIYQELFFETLAFGNIQYEQAQEVDSLVRTLIPNTIKNSQVKNDRLRSYIIPSGKTFKYEVFQKDKNNLNTCIQYICQFGIYSEYLAAVVSLLAQIMHEPCFNTLRTKEQLGYIVFSSSLSNHGTCNLSIMVQSEYSTDYLQFRIENFLKDFLSYLKEMPREEFKRHRQSLHDSLLQKYHNMNEESSRLIAAIYLGDYNFTHREKKAIHVSKLSKFDVIYFFEQHVLGQDACRLITSLKSHHPPIEGKYPLSEKYKGILEKRNETNIVDIDQFKSHLCIAPARQPYKEWKVYSKAADI</sequence>
<dbReference type="PANTHER" id="PTHR43690">
    <property type="entry name" value="NARDILYSIN"/>
    <property type="match status" value="1"/>
</dbReference>
<dbReference type="Pfam" id="PF00675">
    <property type="entry name" value="Peptidase_M16"/>
    <property type="match status" value="1"/>
</dbReference>
<dbReference type="Pfam" id="PF22456">
    <property type="entry name" value="PqqF-like_C_4"/>
    <property type="match status" value="1"/>
</dbReference>
<dbReference type="InParanoid" id="I2GWU3"/>
<reference evidence="12 13" key="1">
    <citation type="journal article" date="2011" name="Proc. Natl. Acad. Sci. U.S.A.">
        <title>Evolutionary erosion of yeast sex chromosomes by mating-type switching accidents.</title>
        <authorList>
            <person name="Gordon J.L."/>
            <person name="Armisen D."/>
            <person name="Proux-Wera E."/>
            <person name="Oheigeartaigh S.S."/>
            <person name="Byrne K.P."/>
            <person name="Wolfe K.H."/>
        </authorList>
    </citation>
    <scope>NUCLEOTIDE SEQUENCE [LARGE SCALE GENOMIC DNA]</scope>
    <source>
        <strain evidence="13">ATCC 34711 / CBS 6284 / DSM 70876 / NBRC 10599 / NRRL Y-10934 / UCD 77-7</strain>
    </source>
</reference>
<dbReference type="Pfam" id="PF05193">
    <property type="entry name" value="Peptidase_M16_C"/>
    <property type="match status" value="1"/>
</dbReference>
<dbReference type="HOGENOM" id="CLU_004639_1_1_1"/>
<dbReference type="GO" id="GO:0046872">
    <property type="term" value="F:metal ion binding"/>
    <property type="evidence" value="ECO:0007669"/>
    <property type="project" value="UniProtKB-KW"/>
</dbReference>
<feature type="domain" description="Peptidase M16 middle/third" evidence="10">
    <location>
        <begin position="401"/>
        <end position="682"/>
    </location>
</feature>
<evidence type="ECO:0000256" key="3">
    <source>
        <dbReference type="ARBA" id="ARBA00022723"/>
    </source>
</evidence>
<dbReference type="InterPro" id="IPR011765">
    <property type="entry name" value="Pept_M16_N"/>
</dbReference>
<keyword evidence="6" id="KW-0482">Metalloprotease</keyword>
<evidence type="ECO:0000256" key="2">
    <source>
        <dbReference type="ARBA" id="ARBA00022670"/>
    </source>
</evidence>
<dbReference type="MEROPS" id="M16.008"/>
<dbReference type="EMBL" id="HE806316">
    <property type="protein sequence ID" value="CCH58595.1"/>
    <property type="molecule type" value="Genomic_DNA"/>
</dbReference>